<dbReference type="Gene3D" id="3.40.30.10">
    <property type="entry name" value="Glutaredoxin"/>
    <property type="match status" value="1"/>
</dbReference>
<comment type="caution">
    <text evidence="6">The sequence shown here is derived from an EMBL/GenBank/DDBJ whole genome shotgun (WGS) entry which is preliminary data.</text>
</comment>
<name>A0A926S8T7_9HYPH</name>
<dbReference type="CDD" id="cd03023">
    <property type="entry name" value="DsbA_Com1_like"/>
    <property type="match status" value="1"/>
</dbReference>
<accession>A0A926S8T7</accession>
<dbReference type="Proteomes" id="UP000598467">
    <property type="component" value="Unassembled WGS sequence"/>
</dbReference>
<evidence type="ECO:0000256" key="3">
    <source>
        <dbReference type="ARBA" id="ARBA00023157"/>
    </source>
</evidence>
<gene>
    <name evidence="6" type="ORF">HK439_23860</name>
</gene>
<evidence type="ECO:0000256" key="4">
    <source>
        <dbReference type="ARBA" id="ARBA00023284"/>
    </source>
</evidence>
<keyword evidence="3" id="KW-1015">Disulfide bond</keyword>
<dbReference type="RefSeq" id="WP_190293995.1">
    <property type="nucleotide sequence ID" value="NZ_JABFCZ010000034.1"/>
</dbReference>
<dbReference type="PANTHER" id="PTHR13887:SF14">
    <property type="entry name" value="DISULFIDE BOND FORMATION PROTEIN D"/>
    <property type="match status" value="1"/>
</dbReference>
<dbReference type="GO" id="GO:0016491">
    <property type="term" value="F:oxidoreductase activity"/>
    <property type="evidence" value="ECO:0007669"/>
    <property type="project" value="UniProtKB-KW"/>
</dbReference>
<evidence type="ECO:0000259" key="5">
    <source>
        <dbReference type="PROSITE" id="PS51352"/>
    </source>
</evidence>
<evidence type="ECO:0000256" key="2">
    <source>
        <dbReference type="ARBA" id="ARBA00023002"/>
    </source>
</evidence>
<sequence>MSYQSRALRSRAVAAPLSALRISILALSALLALTALMFGIRSAAAEEMDRAQIEKIIREYLVQNPEVITDALTELDRRQKAAEEAARKTALTESADILFNSARQVVLGNPKGSVTLVEFFDYNCGYCKRAHADMVRLLDEEPELRMVLKEFPVLGEGSVEAAKIAVAVNMLAPEKYGEFHEALLMIRGRANKESALKAATDIGLSAEEIANAVSTGEAGQTIDESYTLANRLGLTGTPSYVIGDEVISGAVGYDHLKAKVDALKDCGATTC</sequence>
<dbReference type="PROSITE" id="PS51352">
    <property type="entry name" value="THIOREDOXIN_2"/>
    <property type="match status" value="1"/>
</dbReference>
<dbReference type="SUPFAM" id="SSF52833">
    <property type="entry name" value="Thioredoxin-like"/>
    <property type="match status" value="1"/>
</dbReference>
<keyword evidence="2" id="KW-0560">Oxidoreductase</keyword>
<reference evidence="6" key="1">
    <citation type="submission" date="2020-05" db="EMBL/GenBank/DDBJ databases">
        <title>Identification of trans-AT polyketide cluster in two marine bacteria, producers of a novel glutaramide-containing polyketide sesbanimide D and analogs.</title>
        <authorList>
            <person name="Kacar D."/>
            <person name="Rodriguez P."/>
            <person name="Canedo L."/>
            <person name="Gonzalez E."/>
            <person name="Galan B."/>
            <person name="De La Calle F."/>
            <person name="Garcia J.L."/>
        </authorList>
    </citation>
    <scope>NUCLEOTIDE SEQUENCE</scope>
    <source>
        <strain evidence="6">PHM038</strain>
    </source>
</reference>
<dbReference type="InterPro" id="IPR001853">
    <property type="entry name" value="DSBA-like_thioredoxin_dom"/>
</dbReference>
<dbReference type="EMBL" id="JABFCZ010000034">
    <property type="protein sequence ID" value="MBD1549307.1"/>
    <property type="molecule type" value="Genomic_DNA"/>
</dbReference>
<keyword evidence="4" id="KW-0676">Redox-active center</keyword>
<dbReference type="InterPro" id="IPR041205">
    <property type="entry name" value="ScsC_N"/>
</dbReference>
<dbReference type="PANTHER" id="PTHR13887">
    <property type="entry name" value="GLUTATHIONE S-TRANSFERASE KAPPA"/>
    <property type="match status" value="1"/>
</dbReference>
<protein>
    <submittedName>
        <fullName evidence="6">DsbA family protein</fullName>
    </submittedName>
</protein>
<proteinExistence type="predicted"/>
<dbReference type="Pfam" id="PF18312">
    <property type="entry name" value="ScsC_N"/>
    <property type="match status" value="1"/>
</dbReference>
<dbReference type="Pfam" id="PF01323">
    <property type="entry name" value="DSBA"/>
    <property type="match status" value="1"/>
</dbReference>
<organism evidence="6 7">
    <name type="scientific">Roseibium aggregatum</name>
    <dbReference type="NCBI Taxonomy" id="187304"/>
    <lineage>
        <taxon>Bacteria</taxon>
        <taxon>Pseudomonadati</taxon>
        <taxon>Pseudomonadota</taxon>
        <taxon>Alphaproteobacteria</taxon>
        <taxon>Hyphomicrobiales</taxon>
        <taxon>Stappiaceae</taxon>
        <taxon>Roseibium</taxon>
    </lineage>
</organism>
<feature type="domain" description="Thioredoxin" evidence="5">
    <location>
        <begin position="79"/>
        <end position="265"/>
    </location>
</feature>
<keyword evidence="1" id="KW-0732">Signal</keyword>
<evidence type="ECO:0000313" key="7">
    <source>
        <dbReference type="Proteomes" id="UP000598467"/>
    </source>
</evidence>
<dbReference type="InterPro" id="IPR036249">
    <property type="entry name" value="Thioredoxin-like_sf"/>
</dbReference>
<evidence type="ECO:0000313" key="6">
    <source>
        <dbReference type="EMBL" id="MBD1549307.1"/>
    </source>
</evidence>
<evidence type="ECO:0000256" key="1">
    <source>
        <dbReference type="ARBA" id="ARBA00022729"/>
    </source>
</evidence>
<dbReference type="InterPro" id="IPR013766">
    <property type="entry name" value="Thioredoxin_domain"/>
</dbReference>
<dbReference type="AlphaFoldDB" id="A0A926S8T7"/>